<dbReference type="SMART" id="SM00028">
    <property type="entry name" value="TPR"/>
    <property type="match status" value="2"/>
</dbReference>
<dbReference type="Gene3D" id="3.40.50.300">
    <property type="entry name" value="P-loop containing nucleotide triphosphate hydrolases"/>
    <property type="match status" value="1"/>
</dbReference>
<dbReference type="InterPro" id="IPR027417">
    <property type="entry name" value="P-loop_NTPase"/>
</dbReference>
<dbReference type="eggNOG" id="COG0457">
    <property type="taxonomic scope" value="Bacteria"/>
</dbReference>
<dbReference type="SUPFAM" id="SSF52540">
    <property type="entry name" value="P-loop containing nucleoside triphosphate hydrolases"/>
    <property type="match status" value="1"/>
</dbReference>
<name>A0A077ATF1_9PROT</name>
<dbReference type="EMBL" id="CP008941">
    <property type="protein sequence ID" value="AIK96442.1"/>
    <property type="molecule type" value="Genomic_DNA"/>
</dbReference>
<dbReference type="Proteomes" id="UP000028926">
    <property type="component" value="Chromosome"/>
</dbReference>
<reference evidence="1 2" key="1">
    <citation type="submission" date="2014-07" db="EMBL/GenBank/DDBJ databases">
        <title>Comparative genomic insights into amoeba endosymbionts belonging to the families of Holosporaceae and Candidatus Midichloriaceae within Rickettsiales.</title>
        <authorList>
            <person name="Wang Z."/>
            <person name="Wu M."/>
        </authorList>
    </citation>
    <scope>NUCLEOTIDE SEQUENCE [LARGE SCALE GENOMIC DNA]</scope>
    <source>
        <strain evidence="1">PRA3</strain>
    </source>
</reference>
<dbReference type="HOGENOM" id="CLU_686411_0_0_5"/>
<evidence type="ECO:0000313" key="1">
    <source>
        <dbReference type="EMBL" id="AIK96442.1"/>
    </source>
</evidence>
<gene>
    <name evidence="1" type="ORF">ID47_06345</name>
</gene>
<dbReference type="SUPFAM" id="SSF48452">
    <property type="entry name" value="TPR-like"/>
    <property type="match status" value="1"/>
</dbReference>
<sequence>MHEIKNFQEKEEKIILFVKKKLKIHFPWLLIFDNVENFTDIKQYFPSHPTIWGKGNIIITTRDSNIQNNSHITHTLHIGELKSTEKLALFEKIMVAENQPAFTPEQKRQAEKLLNYIPSFPLDISIATNYLKATNQPFEGYVDMLIHYEEDFAESEESTLKGSLDYTKSRYNIITASLKKVAYKHKDFLDLILFISLLDSQGIPRQLLNKYKHEAIVDSFIYNLKKYSLIINTLLQKRENFSIHRSTQHLSLAYFSKTLDLERNRFLLEGIIRIFKNEINEAVNSDGLVKIKNLITHCKALMGHNHLLTNNSKASLSCSLGCIYYCLSQYEKAQQFLEETLSFLDEFSIKDYRLKAKTFVYLGIVVKTAGNHSQAKDLIETGLEIYKSHSLDALRIFRGPF</sequence>
<dbReference type="InterPro" id="IPR011990">
    <property type="entry name" value="TPR-like_helical_dom_sf"/>
</dbReference>
<evidence type="ECO:0000313" key="2">
    <source>
        <dbReference type="Proteomes" id="UP000028926"/>
    </source>
</evidence>
<organism evidence="1 2">
    <name type="scientific">Candidatus Odyssella acanthamoebae</name>
    <dbReference type="NCBI Taxonomy" id="91604"/>
    <lineage>
        <taxon>Bacteria</taxon>
        <taxon>Pseudomonadati</taxon>
        <taxon>Pseudomonadota</taxon>
        <taxon>Alphaproteobacteria</taxon>
        <taxon>Holosporales</taxon>
        <taxon>Candidatus Paracaedibacteraceae</taxon>
        <taxon>Candidatus Odyssella</taxon>
    </lineage>
</organism>
<dbReference type="Gene3D" id="1.25.40.10">
    <property type="entry name" value="Tetratricopeptide repeat domain"/>
    <property type="match status" value="1"/>
</dbReference>
<dbReference type="STRING" id="91604.ID47_06345"/>
<accession>A0A077ATF1</accession>
<keyword evidence="2" id="KW-1185">Reference proteome</keyword>
<protein>
    <submittedName>
        <fullName evidence="1">Uncharacterized protein</fullName>
    </submittedName>
</protein>
<dbReference type="AlphaFoldDB" id="A0A077ATF1"/>
<proteinExistence type="predicted"/>
<dbReference type="KEGG" id="paca:ID47_06345"/>
<dbReference type="RefSeq" id="WP_038464860.1">
    <property type="nucleotide sequence ID" value="NZ_CP008941.1"/>
</dbReference>
<dbReference type="InterPro" id="IPR019734">
    <property type="entry name" value="TPR_rpt"/>
</dbReference>